<dbReference type="InterPro" id="IPR011990">
    <property type="entry name" value="TPR-like_helical_dom_sf"/>
</dbReference>
<keyword evidence="5" id="KW-0998">Cell outer membrane</keyword>
<dbReference type="EMBL" id="WVHS01000002">
    <property type="protein sequence ID" value="MXV15781.1"/>
    <property type="molecule type" value="Genomic_DNA"/>
</dbReference>
<evidence type="ECO:0000256" key="5">
    <source>
        <dbReference type="ARBA" id="ARBA00023237"/>
    </source>
</evidence>
<evidence type="ECO:0000313" key="9">
    <source>
        <dbReference type="EMBL" id="MXV15781.1"/>
    </source>
</evidence>
<evidence type="ECO:0000259" key="8">
    <source>
        <dbReference type="Pfam" id="PF14322"/>
    </source>
</evidence>
<name>A0A7K1XXP5_9SPHI</name>
<dbReference type="PROSITE" id="PS51257">
    <property type="entry name" value="PROKAR_LIPOPROTEIN"/>
    <property type="match status" value="1"/>
</dbReference>
<sequence>MKKLIYLSAVLAILSSSCKNMLEETSKDKITSESVFSTPEGLSTAVIALYNLDRNIYRNDAESTVWTSFIRAEDITVTRAGSGVGFARYDNTVNASTSQVGLFWSHYYTIIERANKIISSGEAVGLGNAEVAQAVAEARCFRARSYFYLLRTFDRIILNTEATSVDNLERTYAPAEPEDVYKLMYSDLDYAIGKLSYTAKNPGRFTQGVARHVKAEVALWRKDYKEAALQADEIITKGPYKLLADPADIFKGANLNHSEAIFVSQWDRASGGSAGNPVGHRLAQYFVPNYFKQAGILVTDANGGSAWGRTYPNPYLIGLYPANDKRLAAFYKLFWVYDDPATLPAGKKLGDKVTSTNASIYFDQLYPACFKYVDLWTKLAPNEAQSFKDIIIYRLAETYLIGAEAHMREGGANDPLAVKYMSAIRERAGLGVFTGAVTENLIIDEDARELSFEGQRWYLLKRLGKLVERVKLYAGDPAVSAIQARTGIQDYHVRWPIPQSEIDNMKGKGTFTQNPGYPQ</sequence>
<dbReference type="InterPro" id="IPR012944">
    <property type="entry name" value="SusD_RagB_dom"/>
</dbReference>
<feature type="domain" description="RagB/SusD" evidence="7">
    <location>
        <begin position="259"/>
        <end position="517"/>
    </location>
</feature>
<dbReference type="RefSeq" id="WP_160906754.1">
    <property type="nucleotide sequence ID" value="NZ_WVHS01000002.1"/>
</dbReference>
<reference evidence="9 10" key="1">
    <citation type="submission" date="2019-11" db="EMBL/GenBank/DDBJ databases">
        <title>Pedobacter sp. HMF7056 Genome sequencing and assembly.</title>
        <authorList>
            <person name="Kang H."/>
            <person name="Kim H."/>
            <person name="Joh K."/>
        </authorList>
    </citation>
    <scope>NUCLEOTIDE SEQUENCE [LARGE SCALE GENOMIC DNA]</scope>
    <source>
        <strain evidence="9 10">HMF7056</strain>
    </source>
</reference>
<feature type="domain" description="SusD-like N-terminal" evidence="8">
    <location>
        <begin position="57"/>
        <end position="199"/>
    </location>
</feature>
<keyword evidence="10" id="KW-1185">Reference proteome</keyword>
<evidence type="ECO:0000256" key="1">
    <source>
        <dbReference type="ARBA" id="ARBA00004442"/>
    </source>
</evidence>
<dbReference type="Pfam" id="PF07980">
    <property type="entry name" value="SusD_RagB"/>
    <property type="match status" value="1"/>
</dbReference>
<evidence type="ECO:0000313" key="10">
    <source>
        <dbReference type="Proteomes" id="UP000451233"/>
    </source>
</evidence>
<dbReference type="Gene3D" id="1.25.40.390">
    <property type="match status" value="1"/>
</dbReference>
<dbReference type="InterPro" id="IPR033985">
    <property type="entry name" value="SusD-like_N"/>
</dbReference>
<dbReference type="Pfam" id="PF14322">
    <property type="entry name" value="SusD-like_3"/>
    <property type="match status" value="1"/>
</dbReference>
<evidence type="ECO:0000256" key="2">
    <source>
        <dbReference type="ARBA" id="ARBA00006275"/>
    </source>
</evidence>
<dbReference type="SUPFAM" id="SSF48452">
    <property type="entry name" value="TPR-like"/>
    <property type="match status" value="1"/>
</dbReference>
<protein>
    <submittedName>
        <fullName evidence="9">RagB/SusD family nutrient uptake outer membrane protein</fullName>
    </submittedName>
</protein>
<feature type="signal peptide" evidence="6">
    <location>
        <begin position="1"/>
        <end position="22"/>
    </location>
</feature>
<feature type="chain" id="PRO_5029584370" evidence="6">
    <location>
        <begin position="23"/>
        <end position="519"/>
    </location>
</feature>
<evidence type="ECO:0000256" key="6">
    <source>
        <dbReference type="SAM" id="SignalP"/>
    </source>
</evidence>
<dbReference type="GO" id="GO:0009279">
    <property type="term" value="C:cell outer membrane"/>
    <property type="evidence" value="ECO:0007669"/>
    <property type="project" value="UniProtKB-SubCell"/>
</dbReference>
<keyword evidence="3 6" id="KW-0732">Signal</keyword>
<gene>
    <name evidence="9" type="ORF">GS398_10735</name>
</gene>
<comment type="subcellular location">
    <subcellularLocation>
        <location evidence="1">Cell outer membrane</location>
    </subcellularLocation>
</comment>
<evidence type="ECO:0000256" key="4">
    <source>
        <dbReference type="ARBA" id="ARBA00023136"/>
    </source>
</evidence>
<dbReference type="AlphaFoldDB" id="A0A7K1XXP5"/>
<organism evidence="9 10">
    <name type="scientific">Hufsiella ginkgonis</name>
    <dbReference type="NCBI Taxonomy" id="2695274"/>
    <lineage>
        <taxon>Bacteria</taxon>
        <taxon>Pseudomonadati</taxon>
        <taxon>Bacteroidota</taxon>
        <taxon>Sphingobacteriia</taxon>
        <taxon>Sphingobacteriales</taxon>
        <taxon>Sphingobacteriaceae</taxon>
        <taxon>Hufsiella</taxon>
    </lineage>
</organism>
<accession>A0A7K1XXP5</accession>
<evidence type="ECO:0000259" key="7">
    <source>
        <dbReference type="Pfam" id="PF07980"/>
    </source>
</evidence>
<keyword evidence="4" id="KW-0472">Membrane</keyword>
<comment type="caution">
    <text evidence="9">The sequence shown here is derived from an EMBL/GenBank/DDBJ whole genome shotgun (WGS) entry which is preliminary data.</text>
</comment>
<proteinExistence type="inferred from homology"/>
<evidence type="ECO:0000256" key="3">
    <source>
        <dbReference type="ARBA" id="ARBA00022729"/>
    </source>
</evidence>
<dbReference type="Proteomes" id="UP000451233">
    <property type="component" value="Unassembled WGS sequence"/>
</dbReference>
<comment type="similarity">
    <text evidence="2">Belongs to the SusD family.</text>
</comment>